<proteinExistence type="predicted"/>
<keyword evidence="1" id="KW-0812">Transmembrane</keyword>
<gene>
    <name evidence="2" type="ORF">PCANC_23138</name>
</gene>
<keyword evidence="3" id="KW-1185">Reference proteome</keyword>
<evidence type="ECO:0000313" key="2">
    <source>
        <dbReference type="EMBL" id="PLW10612.1"/>
    </source>
</evidence>
<feature type="transmembrane region" description="Helical" evidence="1">
    <location>
        <begin position="128"/>
        <end position="147"/>
    </location>
</feature>
<accession>A0A2N5SBL7</accession>
<evidence type="ECO:0000256" key="1">
    <source>
        <dbReference type="SAM" id="Phobius"/>
    </source>
</evidence>
<dbReference type="Proteomes" id="UP000235388">
    <property type="component" value="Unassembled WGS sequence"/>
</dbReference>
<sequence>MENIREVFLWILGIESLLNLSSLGARARAGASIKLSLSKRLALNALLFAVILIPVAIVLWISIVTTSYLRDIETVSEQIIVALLKRAPTYHAGSYSPLNLLETLKPVDNLLSRSELTASHIKLMLPVYLSQHLIISTLYLPTSIILLRNLKDRHRSLASGLLTRAGGRESAITERGNLLLQVRKRLSTQIFLIHLEEILYLPPIIYLFFAINGVKFFSDPTWVLLDQIAMHGPAAFLGNIVLTCAIQNTLFTIRIPKFKSAPQKDLFLHSNPEEMDVHQAIKFQSNDPTDTSSLEPQTLSLDFRTETQDYRKVHERPCQ</sequence>
<keyword evidence="1" id="KW-0472">Membrane</keyword>
<dbReference type="OrthoDB" id="2507227at2759"/>
<feature type="transmembrane region" description="Helical" evidence="1">
    <location>
        <begin position="234"/>
        <end position="253"/>
    </location>
</feature>
<dbReference type="AlphaFoldDB" id="A0A2N5SBL7"/>
<protein>
    <submittedName>
        <fullName evidence="2">Uncharacterized protein</fullName>
    </submittedName>
</protein>
<organism evidence="2 3">
    <name type="scientific">Puccinia coronata f. sp. avenae</name>
    <dbReference type="NCBI Taxonomy" id="200324"/>
    <lineage>
        <taxon>Eukaryota</taxon>
        <taxon>Fungi</taxon>
        <taxon>Dikarya</taxon>
        <taxon>Basidiomycota</taxon>
        <taxon>Pucciniomycotina</taxon>
        <taxon>Pucciniomycetes</taxon>
        <taxon>Pucciniales</taxon>
        <taxon>Pucciniaceae</taxon>
        <taxon>Puccinia</taxon>
    </lineage>
</organism>
<dbReference type="EMBL" id="PGCJ01001053">
    <property type="protein sequence ID" value="PLW10612.1"/>
    <property type="molecule type" value="Genomic_DNA"/>
</dbReference>
<feature type="transmembrane region" description="Helical" evidence="1">
    <location>
        <begin position="190"/>
        <end position="214"/>
    </location>
</feature>
<evidence type="ECO:0000313" key="3">
    <source>
        <dbReference type="Proteomes" id="UP000235388"/>
    </source>
</evidence>
<comment type="caution">
    <text evidence="2">The sequence shown here is derived from an EMBL/GenBank/DDBJ whole genome shotgun (WGS) entry which is preliminary data.</text>
</comment>
<name>A0A2N5SBL7_9BASI</name>
<feature type="transmembrane region" description="Helical" evidence="1">
    <location>
        <begin position="41"/>
        <end position="63"/>
    </location>
</feature>
<keyword evidence="1" id="KW-1133">Transmembrane helix</keyword>
<reference evidence="2 3" key="1">
    <citation type="submission" date="2017-11" db="EMBL/GenBank/DDBJ databases">
        <title>De novo assembly and phasing of dikaryotic genomes from two isolates of Puccinia coronata f. sp. avenae, the causal agent of oat crown rust.</title>
        <authorList>
            <person name="Miller M.E."/>
            <person name="Zhang Y."/>
            <person name="Omidvar V."/>
            <person name="Sperschneider J."/>
            <person name="Schwessinger B."/>
            <person name="Raley C."/>
            <person name="Palmer J.M."/>
            <person name="Garnica D."/>
            <person name="Upadhyaya N."/>
            <person name="Rathjen J."/>
            <person name="Taylor J.M."/>
            <person name="Park R.F."/>
            <person name="Dodds P.N."/>
            <person name="Hirsch C.D."/>
            <person name="Kianian S.F."/>
            <person name="Figueroa M."/>
        </authorList>
    </citation>
    <scope>NUCLEOTIDE SEQUENCE [LARGE SCALE GENOMIC DNA]</scope>
    <source>
        <strain evidence="2">12NC29</strain>
    </source>
</reference>